<dbReference type="SUPFAM" id="SSF81301">
    <property type="entry name" value="Nucleotidyltransferase"/>
    <property type="match status" value="1"/>
</dbReference>
<dbReference type="Gene3D" id="3.30.460.10">
    <property type="entry name" value="Beta Polymerase, domain 2"/>
    <property type="match status" value="1"/>
</dbReference>
<dbReference type="EMBL" id="JABAIM010000001">
    <property type="protein sequence ID" value="NLR75171.1"/>
    <property type="molecule type" value="Genomic_DNA"/>
</dbReference>
<dbReference type="GO" id="GO:0017148">
    <property type="term" value="P:negative regulation of translation"/>
    <property type="evidence" value="ECO:0007669"/>
    <property type="project" value="UniProtKB-UniRule"/>
</dbReference>
<evidence type="ECO:0000313" key="4">
    <source>
        <dbReference type="Proteomes" id="UP000587991"/>
    </source>
</evidence>
<dbReference type="Proteomes" id="UP000587991">
    <property type="component" value="Unassembled WGS sequence"/>
</dbReference>
<dbReference type="InterPro" id="IPR043519">
    <property type="entry name" value="NT_sf"/>
</dbReference>
<keyword evidence="2" id="KW-0963">Cytoplasm</keyword>
<protein>
    <recommendedName>
        <fullName evidence="2">Ribosomal silencing factor RsfS</fullName>
    </recommendedName>
</protein>
<dbReference type="NCBIfam" id="TIGR00090">
    <property type="entry name" value="rsfS_iojap_ybeB"/>
    <property type="match status" value="1"/>
</dbReference>
<dbReference type="RefSeq" id="WP_168876720.1">
    <property type="nucleotide sequence ID" value="NZ_JABAIM010000001.1"/>
</dbReference>
<comment type="subcellular location">
    <subcellularLocation>
        <location evidence="2">Cytoplasm</location>
    </subcellularLocation>
</comment>
<proteinExistence type="inferred from homology"/>
<dbReference type="PANTHER" id="PTHR21043">
    <property type="entry name" value="IOJAP SUPERFAMILY ORTHOLOG"/>
    <property type="match status" value="1"/>
</dbReference>
<comment type="similarity">
    <text evidence="1 2">Belongs to the Iojap/RsfS family.</text>
</comment>
<evidence type="ECO:0000313" key="3">
    <source>
        <dbReference type="EMBL" id="NLR75171.1"/>
    </source>
</evidence>
<dbReference type="GO" id="GO:0005737">
    <property type="term" value="C:cytoplasm"/>
    <property type="evidence" value="ECO:0007669"/>
    <property type="project" value="UniProtKB-SubCell"/>
</dbReference>
<comment type="caution">
    <text evidence="3">The sequence shown here is derived from an EMBL/GenBank/DDBJ whole genome shotgun (WGS) entry which is preliminary data.</text>
</comment>
<accession>A0A847RZS5</accession>
<keyword evidence="4" id="KW-1185">Reference proteome</keyword>
<evidence type="ECO:0000256" key="2">
    <source>
        <dbReference type="HAMAP-Rule" id="MF_01477"/>
    </source>
</evidence>
<dbReference type="GO" id="GO:0043023">
    <property type="term" value="F:ribosomal large subunit binding"/>
    <property type="evidence" value="ECO:0007669"/>
    <property type="project" value="TreeGrafter"/>
</dbReference>
<organism evidence="3 4">
    <name type="scientific">Leeia aquatica</name>
    <dbReference type="NCBI Taxonomy" id="2725557"/>
    <lineage>
        <taxon>Bacteria</taxon>
        <taxon>Pseudomonadati</taxon>
        <taxon>Pseudomonadota</taxon>
        <taxon>Betaproteobacteria</taxon>
        <taxon>Neisseriales</taxon>
        <taxon>Leeiaceae</taxon>
        <taxon>Leeia</taxon>
    </lineage>
</organism>
<dbReference type="GO" id="GO:0042256">
    <property type="term" value="P:cytosolic ribosome assembly"/>
    <property type="evidence" value="ECO:0007669"/>
    <property type="project" value="UniProtKB-UniRule"/>
</dbReference>
<dbReference type="Pfam" id="PF02410">
    <property type="entry name" value="RsfS"/>
    <property type="match status" value="1"/>
</dbReference>
<dbReference type="HAMAP" id="MF_01477">
    <property type="entry name" value="Iojap_RsfS"/>
    <property type="match status" value="1"/>
</dbReference>
<comment type="function">
    <text evidence="2">Functions as a ribosomal silencing factor. Interacts with ribosomal protein uL14 (rplN), blocking formation of intersubunit bridge B8. Prevents association of the 30S and 50S ribosomal subunits and the formation of functional ribosomes, thus repressing translation.</text>
</comment>
<dbReference type="PANTHER" id="PTHR21043:SF0">
    <property type="entry name" value="MITOCHONDRIAL ASSEMBLY OF RIBOSOMAL LARGE SUBUNIT PROTEIN 1"/>
    <property type="match status" value="1"/>
</dbReference>
<keyword evidence="2" id="KW-0678">Repressor</keyword>
<dbReference type="InterPro" id="IPR004394">
    <property type="entry name" value="Iojap/RsfS/C7orf30"/>
</dbReference>
<evidence type="ECO:0000256" key="1">
    <source>
        <dbReference type="ARBA" id="ARBA00010574"/>
    </source>
</evidence>
<reference evidence="3 4" key="1">
    <citation type="submission" date="2020-04" db="EMBL/GenBank/DDBJ databases">
        <title>Draft genome of Leeia sp. IMCC25680.</title>
        <authorList>
            <person name="Song J."/>
            <person name="Cho J.-C."/>
        </authorList>
    </citation>
    <scope>NUCLEOTIDE SEQUENCE [LARGE SCALE GENOMIC DNA]</scope>
    <source>
        <strain evidence="3 4">IMCC25680</strain>
    </source>
</reference>
<keyword evidence="2" id="KW-0810">Translation regulation</keyword>
<sequence length="117" mass="12731">MELAAIKAAVVDALEDVKAKDIVVLDVGHLTPLWDALIVASGDSNRQVKALANNVAVKMKEQGVPVLSVEGEQYGEWVLVDLGNVVVHVMQPAVRQYYSLEQLWGGQKPTPMPRQGE</sequence>
<comment type="subunit">
    <text evidence="2">Interacts with ribosomal protein uL14 (rplN).</text>
</comment>
<dbReference type="GO" id="GO:0090071">
    <property type="term" value="P:negative regulation of ribosome biogenesis"/>
    <property type="evidence" value="ECO:0007669"/>
    <property type="project" value="UniProtKB-UniRule"/>
</dbReference>
<name>A0A847RZS5_9NEIS</name>
<dbReference type="AlphaFoldDB" id="A0A847RZS5"/>
<gene>
    <name evidence="2 3" type="primary">rsfS</name>
    <name evidence="3" type="ORF">HF682_08365</name>
</gene>